<evidence type="ECO:0000259" key="10">
    <source>
        <dbReference type="SMART" id="SM01081"/>
    </source>
</evidence>
<dbReference type="GO" id="GO:0005975">
    <property type="term" value="P:carbohydrate metabolic process"/>
    <property type="evidence" value="ECO:0007669"/>
    <property type="project" value="InterPro"/>
</dbReference>
<dbReference type="Gene3D" id="3.30.379.10">
    <property type="entry name" value="Chitobiase/beta-hexosaminidase domain 2-like"/>
    <property type="match status" value="1"/>
</dbReference>
<evidence type="ECO:0000256" key="2">
    <source>
        <dbReference type="ARBA" id="ARBA00006285"/>
    </source>
</evidence>
<feature type="active site" description="Proton donor" evidence="8">
    <location>
        <position position="524"/>
    </location>
</feature>
<dbReference type="SUPFAM" id="SSF81296">
    <property type="entry name" value="E set domains"/>
    <property type="match status" value="1"/>
</dbReference>
<evidence type="ECO:0000256" key="3">
    <source>
        <dbReference type="ARBA" id="ARBA00012663"/>
    </source>
</evidence>
<dbReference type="SUPFAM" id="SSF51445">
    <property type="entry name" value="(Trans)glycosidases"/>
    <property type="match status" value="1"/>
</dbReference>
<dbReference type="InterPro" id="IPR004867">
    <property type="entry name" value="CHB_C_dom"/>
</dbReference>
<accession>A0A562SX09</accession>
<dbReference type="GO" id="GO:0016020">
    <property type="term" value="C:membrane"/>
    <property type="evidence" value="ECO:0007669"/>
    <property type="project" value="TreeGrafter"/>
</dbReference>
<dbReference type="GO" id="GO:0030203">
    <property type="term" value="P:glycosaminoglycan metabolic process"/>
    <property type="evidence" value="ECO:0007669"/>
    <property type="project" value="TreeGrafter"/>
</dbReference>
<dbReference type="SUPFAM" id="SSF49384">
    <property type="entry name" value="Carbohydrate-binding domain"/>
    <property type="match status" value="1"/>
</dbReference>
<dbReference type="Gene3D" id="2.60.40.10">
    <property type="entry name" value="Immunoglobulins"/>
    <property type="match status" value="1"/>
</dbReference>
<dbReference type="InterPro" id="IPR017853">
    <property type="entry name" value="GH"/>
</dbReference>
<keyword evidence="5" id="KW-0326">Glycosidase</keyword>
<dbReference type="PANTHER" id="PTHR22600">
    <property type="entry name" value="BETA-HEXOSAMINIDASE"/>
    <property type="match status" value="1"/>
</dbReference>
<evidence type="ECO:0000256" key="9">
    <source>
        <dbReference type="SAM" id="SignalP"/>
    </source>
</evidence>
<comment type="similarity">
    <text evidence="2">Belongs to the glycosyl hydrolase 20 family.</text>
</comment>
<dbReference type="Gene3D" id="3.20.20.80">
    <property type="entry name" value="Glycosidases"/>
    <property type="match status" value="1"/>
</dbReference>
<dbReference type="Pfam" id="PF00728">
    <property type="entry name" value="Glyco_hydro_20"/>
    <property type="match status" value="1"/>
</dbReference>
<evidence type="ECO:0000256" key="6">
    <source>
        <dbReference type="ARBA" id="ARBA00030512"/>
    </source>
</evidence>
<reference evidence="11 12" key="1">
    <citation type="journal article" date="2015" name="Stand. Genomic Sci.">
        <title>Genomic Encyclopedia of Bacterial and Archaeal Type Strains, Phase III: the genomes of soil and plant-associated and newly described type strains.</title>
        <authorList>
            <person name="Whitman W.B."/>
            <person name="Woyke T."/>
            <person name="Klenk H.P."/>
            <person name="Zhou Y."/>
            <person name="Lilburn T.G."/>
            <person name="Beck B.J."/>
            <person name="De Vos P."/>
            <person name="Vandamme P."/>
            <person name="Eisen J.A."/>
            <person name="Garrity G."/>
            <person name="Hugenholtz P."/>
            <person name="Kyrpides N.C."/>
        </authorList>
    </citation>
    <scope>NUCLEOTIDE SEQUENCE [LARGE SCALE GENOMIC DNA]</scope>
    <source>
        <strain evidence="11 12">CGMCC 1.7271</strain>
    </source>
</reference>
<dbReference type="EMBL" id="VLLE01000002">
    <property type="protein sequence ID" value="TWI85827.1"/>
    <property type="molecule type" value="Genomic_DNA"/>
</dbReference>
<dbReference type="Pfam" id="PF02838">
    <property type="entry name" value="Glyco_hydro_20b"/>
    <property type="match status" value="1"/>
</dbReference>
<feature type="domain" description="Chitobiase/beta-hexosaminidases N-terminal" evidence="10">
    <location>
        <begin position="36"/>
        <end position="198"/>
    </location>
</feature>
<gene>
    <name evidence="11" type="ORF">IQ13_0996</name>
</gene>
<dbReference type="RefSeq" id="WP_144884922.1">
    <property type="nucleotide sequence ID" value="NZ_VLLE01000002.1"/>
</dbReference>
<dbReference type="InterPro" id="IPR029018">
    <property type="entry name" value="Hex-like_dom2"/>
</dbReference>
<dbReference type="InterPro" id="IPR014756">
    <property type="entry name" value="Ig_E-set"/>
</dbReference>
<evidence type="ECO:0000256" key="1">
    <source>
        <dbReference type="ARBA" id="ARBA00001231"/>
    </source>
</evidence>
<evidence type="ECO:0000256" key="8">
    <source>
        <dbReference type="PIRSR" id="PIRSR625705-1"/>
    </source>
</evidence>
<dbReference type="SMART" id="SM01081">
    <property type="entry name" value="CHB_HEX"/>
    <property type="match status" value="1"/>
</dbReference>
<dbReference type="InterPro" id="IPR015882">
    <property type="entry name" value="HEX_bac_N"/>
</dbReference>
<dbReference type="Proteomes" id="UP000316167">
    <property type="component" value="Unassembled WGS sequence"/>
</dbReference>
<dbReference type="GO" id="GO:0004563">
    <property type="term" value="F:beta-N-acetylhexosaminidase activity"/>
    <property type="evidence" value="ECO:0007669"/>
    <property type="project" value="UniProtKB-EC"/>
</dbReference>
<name>A0A562SX09_9BACT</name>
<organism evidence="11 12">
    <name type="scientific">Lacibacter cauensis</name>
    <dbReference type="NCBI Taxonomy" id="510947"/>
    <lineage>
        <taxon>Bacteria</taxon>
        <taxon>Pseudomonadati</taxon>
        <taxon>Bacteroidota</taxon>
        <taxon>Chitinophagia</taxon>
        <taxon>Chitinophagales</taxon>
        <taxon>Chitinophagaceae</taxon>
        <taxon>Lacibacter</taxon>
    </lineage>
</organism>
<dbReference type="InterPro" id="IPR008965">
    <property type="entry name" value="CBM2/CBM3_carb-bd_dom_sf"/>
</dbReference>
<dbReference type="EC" id="3.2.1.52" evidence="3"/>
<dbReference type="InterPro" id="IPR004866">
    <property type="entry name" value="CHB/HEX_N_dom"/>
</dbReference>
<dbReference type="InterPro" id="IPR013783">
    <property type="entry name" value="Ig-like_fold"/>
</dbReference>
<dbReference type="CDD" id="cd02847">
    <property type="entry name" value="E_set_Chitobiase_C"/>
    <property type="match status" value="1"/>
</dbReference>
<dbReference type="GO" id="GO:0030247">
    <property type="term" value="F:polysaccharide binding"/>
    <property type="evidence" value="ECO:0007669"/>
    <property type="project" value="InterPro"/>
</dbReference>
<protein>
    <recommendedName>
        <fullName evidence="3">beta-N-acetylhexosaminidase</fullName>
        <ecNumber evidence="3">3.2.1.52</ecNumber>
    </recommendedName>
    <alternativeName>
        <fullName evidence="6">Beta-N-acetylhexosaminidase</fullName>
    </alternativeName>
    <alternativeName>
        <fullName evidence="7">N-acetyl-beta-glucosaminidase</fullName>
    </alternativeName>
</protein>
<evidence type="ECO:0000256" key="7">
    <source>
        <dbReference type="ARBA" id="ARBA00033000"/>
    </source>
</evidence>
<dbReference type="PANTHER" id="PTHR22600:SF57">
    <property type="entry name" value="BETA-N-ACETYLHEXOSAMINIDASE"/>
    <property type="match status" value="1"/>
</dbReference>
<keyword evidence="4" id="KW-0378">Hydrolase</keyword>
<keyword evidence="9" id="KW-0732">Signal</keyword>
<evidence type="ECO:0000256" key="4">
    <source>
        <dbReference type="ARBA" id="ARBA00022801"/>
    </source>
</evidence>
<proteinExistence type="inferred from homology"/>
<comment type="caution">
    <text evidence="11">The sequence shown here is derived from an EMBL/GenBank/DDBJ whole genome shotgun (WGS) entry which is preliminary data.</text>
</comment>
<evidence type="ECO:0000256" key="5">
    <source>
        <dbReference type="ARBA" id="ARBA00023295"/>
    </source>
</evidence>
<dbReference type="PRINTS" id="PR00738">
    <property type="entry name" value="GLHYDRLASE20"/>
</dbReference>
<dbReference type="InterPro" id="IPR025705">
    <property type="entry name" value="Beta_hexosaminidase_sua/sub"/>
</dbReference>
<feature type="chain" id="PRO_5021707013" description="beta-N-acetylhexosaminidase" evidence="9">
    <location>
        <begin position="31"/>
        <end position="854"/>
    </location>
</feature>
<evidence type="ECO:0000313" key="12">
    <source>
        <dbReference type="Proteomes" id="UP000316167"/>
    </source>
</evidence>
<dbReference type="Gene3D" id="2.60.40.290">
    <property type="match status" value="1"/>
</dbReference>
<dbReference type="InterPro" id="IPR012291">
    <property type="entry name" value="CBM2_carb-bd_dom_sf"/>
</dbReference>
<comment type="catalytic activity">
    <reaction evidence="1">
        <text>Hydrolysis of terminal non-reducing N-acetyl-D-hexosamine residues in N-acetyl-beta-D-hexosaminides.</text>
        <dbReference type="EC" id="3.2.1.52"/>
    </reaction>
</comment>
<dbReference type="OrthoDB" id="726159at2"/>
<evidence type="ECO:0000313" key="11">
    <source>
        <dbReference type="EMBL" id="TWI85827.1"/>
    </source>
</evidence>
<feature type="signal peptide" evidence="9">
    <location>
        <begin position="1"/>
        <end position="30"/>
    </location>
</feature>
<dbReference type="Pfam" id="PF03174">
    <property type="entry name" value="CHB_HEX_C"/>
    <property type="match status" value="1"/>
</dbReference>
<dbReference type="AlphaFoldDB" id="A0A562SX09"/>
<dbReference type="SUPFAM" id="SSF55545">
    <property type="entry name" value="beta-N-acetylhexosaminidase-like domain"/>
    <property type="match status" value="1"/>
</dbReference>
<dbReference type="Pfam" id="PF03173">
    <property type="entry name" value="CHB_HEX"/>
    <property type="match status" value="1"/>
</dbReference>
<sequence length="854" mass="96892">MKQKRTERKQPVLFAILLSCLLFSMLTATAQQFDVSKLSLQWKLLQNKYEGREEFEAAFVLQNKSKQLFPAKGWRLYFSYPRTVVAVTDQQALFTTINGEFCSLQPTALFTAIQPSATATIRYIGKGKSFSYTDAPSGVYLVWDAAPDKAIPIQQFAVDAVPQQELDLLKRSPQIAFERNRQIHAVTADALPLFLPSPMQVRKTDGTFLLNHATVISFDEVFANEATLLQTDLAVVLGKQPAFTKQQSNFISFKQISGLPAESYRLLITASEIRIEASAAAGAFYAVQSLKQLLPSEAWTVSRKEVQLTTADITDAPRFAYRSFMLDVARNFQTKQQVLKIIDLLALYKINTLHFHLTDDEGWRLQIPTLPELTNVGAHRGHSQNENDRINPAYGSGGTRGSFPGSGFYSKEDFVEILKYATARHIRVIPELETPGHARAAIKAMKARYLRLMKENKSAEATRFLLHDTADRSVYRSVQGYNDNVMNVALPSVYTFIEEVVDQVRNMYVDANSPLQTIHLGGDEVPAGVWQQSPAVERLMKENTTVKTTDDLWYYYLSNVHTLLQKRNLYLSGWEEVAMRKTKLDGKPIYIPNPDFANKQFHAYVWNNVWSLGMEDLAYRLANAGYKVVLAPVTNFYFDLAYEKDADEPGLYWGGYLDEEKPFYFHPFDYYRTAKETPDGKLLDPNIFERKERLTEYGRSNIVGMQAQIWSEKINSAESLEHMLLPKLISFAERAWAKEPAWAASTDTTVQQRLYQQHWNVFVNKLAKDELPRLDHYAGGFAYRIPPPGAVVEKGAVTANVFYSGITIRYTTDGTEPTIKSPLYNKTLEQKGIIKFAAFNSKGRKSRTIFVCNP</sequence>
<dbReference type="PROSITE" id="PS51257">
    <property type="entry name" value="PROKAR_LIPOPROTEIN"/>
    <property type="match status" value="1"/>
</dbReference>
<keyword evidence="12" id="KW-1185">Reference proteome</keyword>
<dbReference type="InterPro" id="IPR015883">
    <property type="entry name" value="Glyco_hydro_20_cat"/>
</dbReference>